<sequence>MRSNRCWQSRPKPGDFRPCPSSPLRRIAGRGWHRTQPMPAPWRCRWRRCSRSAARTGGAIADLLESILGLERRHWRQVLEGLAPGDRRETAMRRGMSQVTALGGVADQRGLRRLLQADGHFGVRAPVDLPLDDLRRLYGAAPDGVAPLEPDLIGEHEILLSGDEDMIAACRAWIASLPEQDRSLRRRTLFTVLQRAARPDHGVRAAEAEAFLSDLLATLYPDEVPDLIAVAVETPGPLPRLLSDAVPRVSAEMIEAIFQALPEQSVAIAELADRVAERRLLDMRKRIGNGASQEDEAAFAVLLINGGFSLGELGRREAALAATEEGLAICRRLTEARPEAFEQYLGASLHNLSGQLSDLGQLEAALAASEEAVAIRCRLAEARPDAFKPGLAGSLGDLSRKLSDLGRCESALAAIQQAVAINRLLAEARPDAFEPNLSHTLTNLGAQLSHLGQWEAALAATEEAVMINRRLAEARPDKFEPSLAVSLHNLGDQLFALGRREAALAASEEAVAITRRLSKVWPDAFEPNLASSLGNLGNLHSNLGHREAALAASEEARAIYSRLADARPDAFEPLLAKSLSNLSVILYMLGQGEAALTAGEEAVGIRRRLVEARREVFEPDLAASLDNLSGCLFALGRVTEAIAAASEGIALLTPYHARLPAAHQALMNELTAVLAKAKAVETDTGDAP</sequence>
<dbReference type="SUPFAM" id="SSF48452">
    <property type="entry name" value="TPR-like"/>
    <property type="match status" value="2"/>
</dbReference>
<comment type="caution">
    <text evidence="3">The sequence shown here is derived from an EMBL/GenBank/DDBJ whole genome shotgun (WGS) entry which is preliminary data.</text>
</comment>
<dbReference type="OrthoDB" id="433986at2"/>
<dbReference type="Proteomes" id="UP000285530">
    <property type="component" value="Unassembled WGS sequence"/>
</dbReference>
<dbReference type="Pfam" id="PF12862">
    <property type="entry name" value="ANAPC5"/>
    <property type="match status" value="1"/>
</dbReference>
<evidence type="ECO:0000313" key="3">
    <source>
        <dbReference type="EMBL" id="RJL07288.1"/>
    </source>
</evidence>
<keyword evidence="4" id="KW-1185">Reference proteome</keyword>
<dbReference type="AlphaFoldDB" id="A0A419A2H9"/>
<feature type="domain" description="Anaphase-promoting complex subunit 5" evidence="2">
    <location>
        <begin position="439"/>
        <end position="469"/>
    </location>
</feature>
<dbReference type="EMBL" id="QZEV01000002">
    <property type="protein sequence ID" value="RJL07288.1"/>
    <property type="molecule type" value="Genomic_DNA"/>
</dbReference>
<dbReference type="SMART" id="SM00028">
    <property type="entry name" value="TPR"/>
    <property type="match status" value="7"/>
</dbReference>
<protein>
    <submittedName>
        <fullName evidence="3">Tetratricopeptide repeat protein</fullName>
    </submittedName>
</protein>
<accession>A0A419A2H9</accession>
<dbReference type="PANTHER" id="PTHR19959:SF119">
    <property type="entry name" value="FUNGAL LIPASE-LIKE DOMAIN-CONTAINING PROTEIN"/>
    <property type="match status" value="1"/>
</dbReference>
<organism evidence="3 4">
    <name type="scientific">Paracoccus aestuarii</name>
    <dbReference type="NCBI Taxonomy" id="453842"/>
    <lineage>
        <taxon>Bacteria</taxon>
        <taxon>Pseudomonadati</taxon>
        <taxon>Pseudomonadota</taxon>
        <taxon>Alphaproteobacteria</taxon>
        <taxon>Rhodobacterales</taxon>
        <taxon>Paracoccaceae</taxon>
        <taxon>Paracoccus</taxon>
    </lineage>
</organism>
<feature type="region of interest" description="Disordered" evidence="1">
    <location>
        <begin position="1"/>
        <end position="31"/>
    </location>
</feature>
<dbReference type="PANTHER" id="PTHR19959">
    <property type="entry name" value="KINESIN LIGHT CHAIN"/>
    <property type="match status" value="1"/>
</dbReference>
<dbReference type="InterPro" id="IPR011990">
    <property type="entry name" value="TPR-like_helical_dom_sf"/>
</dbReference>
<dbReference type="Pfam" id="PF13374">
    <property type="entry name" value="TPR_10"/>
    <property type="match status" value="4"/>
</dbReference>
<reference evidence="3 4" key="1">
    <citation type="submission" date="2018-09" db="EMBL/GenBank/DDBJ databases">
        <title>Paracoccus onubensis nov. sp. a moderate halophilic bacterium isolated from Gruta de las Maravillas (Aracena, Spain).</title>
        <authorList>
            <person name="Jurado V."/>
            <person name="Gutierrez-Patricio S."/>
            <person name="Gonzalez-Pimentel J.L."/>
            <person name="Laiz L."/>
            <person name="Saiz-Jimenez C."/>
        </authorList>
    </citation>
    <scope>NUCLEOTIDE SEQUENCE [LARGE SCALE GENOMIC DNA]</scope>
    <source>
        <strain evidence="3 4">DSM 19484</strain>
    </source>
</reference>
<evidence type="ECO:0000313" key="4">
    <source>
        <dbReference type="Proteomes" id="UP000285530"/>
    </source>
</evidence>
<proteinExistence type="predicted"/>
<name>A0A419A2H9_9RHOB</name>
<evidence type="ECO:0000256" key="1">
    <source>
        <dbReference type="SAM" id="MobiDB-lite"/>
    </source>
</evidence>
<gene>
    <name evidence="3" type="ORF">D3P06_00665</name>
</gene>
<evidence type="ECO:0000259" key="2">
    <source>
        <dbReference type="Pfam" id="PF12862"/>
    </source>
</evidence>
<dbReference type="InterPro" id="IPR019734">
    <property type="entry name" value="TPR_rpt"/>
</dbReference>
<dbReference type="Gene3D" id="1.25.40.10">
    <property type="entry name" value="Tetratricopeptide repeat domain"/>
    <property type="match status" value="3"/>
</dbReference>
<dbReference type="InterPro" id="IPR026000">
    <property type="entry name" value="Apc5_dom"/>
</dbReference>